<keyword evidence="5 9" id="KW-0472">Membrane</keyword>
<dbReference type="AlphaFoldDB" id="A0AAU9VTQ6"/>
<keyword evidence="4 8" id="KW-0297">G-protein coupled receptor</keyword>
<dbReference type="Proteomes" id="UP001159428">
    <property type="component" value="Unassembled WGS sequence"/>
</dbReference>
<keyword evidence="12" id="KW-1185">Reference proteome</keyword>
<comment type="caution">
    <text evidence="11">The sequence shown here is derived from an EMBL/GenBank/DDBJ whole genome shotgun (WGS) entry which is preliminary data.</text>
</comment>
<dbReference type="CDD" id="cd00637">
    <property type="entry name" value="7tm_classA_rhodopsin-like"/>
    <property type="match status" value="1"/>
</dbReference>
<evidence type="ECO:0000256" key="9">
    <source>
        <dbReference type="SAM" id="Phobius"/>
    </source>
</evidence>
<dbReference type="InterPro" id="IPR017452">
    <property type="entry name" value="GPCR_Rhodpsn_7TM"/>
</dbReference>
<dbReference type="SMART" id="SM01381">
    <property type="entry name" value="7TM_GPCR_Srsx"/>
    <property type="match status" value="1"/>
</dbReference>
<keyword evidence="2 8" id="KW-0812">Transmembrane</keyword>
<dbReference type="Pfam" id="PF00001">
    <property type="entry name" value="7tm_1"/>
    <property type="match status" value="1"/>
</dbReference>
<sequence>MGTLRNNSSATNITIATEEPDRFNQEAEIRRLIATIAFWLIVTVGILGNSLVIVVVKTIRSMRTTTNYLLVNVAVADITTLLFTAILFLILTTNIPIRSRVLAAFLCKFILTNTVSIVTLLVTALTLTMLAIERYHALVKPMSLSGRLSMDYISYVIAGIWLLAITLVTPIFATFDWDSEMRYCSHGKAEHTMMIYVDCLIIFLTLIPFAVISFCYLRIVYGMYFNNTVFGRNSERCDTQEETNEKRRLVTLLILLTVVFFIAFIPYGILLILKVSKVNHTYGHLQIGSQYLTLLNCSINPFIYAFQSSSYRRAFKLIIKKMLCRDVSYELSELLEMRTRTSVRSV</sequence>
<keyword evidence="3 9" id="KW-1133">Transmembrane helix</keyword>
<feature type="transmembrane region" description="Helical" evidence="9">
    <location>
        <begin position="110"/>
        <end position="132"/>
    </location>
</feature>
<comment type="similarity">
    <text evidence="8">Belongs to the G-protein coupled receptor 1 family.</text>
</comment>
<protein>
    <recommendedName>
        <fullName evidence="10">G-protein coupled receptors family 1 profile domain-containing protein</fullName>
    </recommendedName>
</protein>
<dbReference type="PANTHER" id="PTHR45695:SF9">
    <property type="entry name" value="LEUCOKININ RECEPTOR"/>
    <property type="match status" value="1"/>
</dbReference>
<feature type="transmembrane region" description="Helical" evidence="9">
    <location>
        <begin position="68"/>
        <end position="90"/>
    </location>
</feature>
<evidence type="ECO:0000256" key="2">
    <source>
        <dbReference type="ARBA" id="ARBA00022692"/>
    </source>
</evidence>
<feature type="transmembrane region" description="Helical" evidence="9">
    <location>
        <begin position="152"/>
        <end position="173"/>
    </location>
</feature>
<keyword evidence="6 8" id="KW-0675">Receptor</keyword>
<accession>A0AAU9VTQ6</accession>
<dbReference type="InterPro" id="IPR000276">
    <property type="entry name" value="GPCR_Rhodpsn"/>
</dbReference>
<evidence type="ECO:0000256" key="5">
    <source>
        <dbReference type="ARBA" id="ARBA00023136"/>
    </source>
</evidence>
<feature type="transmembrane region" description="Helical" evidence="9">
    <location>
        <begin position="285"/>
        <end position="306"/>
    </location>
</feature>
<name>A0AAU9VTQ6_9CNID</name>
<feature type="transmembrane region" description="Helical" evidence="9">
    <location>
        <begin position="249"/>
        <end position="273"/>
    </location>
</feature>
<reference evidence="11 12" key="1">
    <citation type="submission" date="2022-05" db="EMBL/GenBank/DDBJ databases">
        <authorList>
            <consortium name="Genoscope - CEA"/>
            <person name="William W."/>
        </authorList>
    </citation>
    <scope>NUCLEOTIDE SEQUENCE [LARGE SCALE GENOMIC DNA]</scope>
</reference>
<feature type="transmembrane region" description="Helical" evidence="9">
    <location>
        <begin position="193"/>
        <end position="217"/>
    </location>
</feature>
<evidence type="ECO:0000256" key="3">
    <source>
        <dbReference type="ARBA" id="ARBA00022989"/>
    </source>
</evidence>
<dbReference type="GO" id="GO:0005886">
    <property type="term" value="C:plasma membrane"/>
    <property type="evidence" value="ECO:0007669"/>
    <property type="project" value="TreeGrafter"/>
</dbReference>
<dbReference type="PRINTS" id="PR00237">
    <property type="entry name" value="GPCRRHODOPSN"/>
</dbReference>
<evidence type="ECO:0000256" key="8">
    <source>
        <dbReference type="RuleBase" id="RU000688"/>
    </source>
</evidence>
<comment type="subcellular location">
    <subcellularLocation>
        <location evidence="1">Membrane</location>
        <topology evidence="1">Multi-pass membrane protein</topology>
    </subcellularLocation>
</comment>
<dbReference type="PROSITE" id="PS00237">
    <property type="entry name" value="G_PROTEIN_RECEP_F1_1"/>
    <property type="match status" value="1"/>
</dbReference>
<evidence type="ECO:0000313" key="11">
    <source>
        <dbReference type="EMBL" id="CAH3035739.1"/>
    </source>
</evidence>
<keyword evidence="7 8" id="KW-0807">Transducer</keyword>
<evidence type="ECO:0000313" key="12">
    <source>
        <dbReference type="Proteomes" id="UP001159428"/>
    </source>
</evidence>
<dbReference type="PROSITE" id="PS50262">
    <property type="entry name" value="G_PROTEIN_RECEP_F1_2"/>
    <property type="match status" value="1"/>
</dbReference>
<evidence type="ECO:0000256" key="7">
    <source>
        <dbReference type="ARBA" id="ARBA00023224"/>
    </source>
</evidence>
<dbReference type="EMBL" id="CALNXJ010000003">
    <property type="protein sequence ID" value="CAH3035739.1"/>
    <property type="molecule type" value="Genomic_DNA"/>
</dbReference>
<dbReference type="SUPFAM" id="SSF81321">
    <property type="entry name" value="Family A G protein-coupled receptor-like"/>
    <property type="match status" value="1"/>
</dbReference>
<dbReference type="GO" id="GO:0004930">
    <property type="term" value="F:G protein-coupled receptor activity"/>
    <property type="evidence" value="ECO:0007669"/>
    <property type="project" value="UniProtKB-KW"/>
</dbReference>
<dbReference type="PANTHER" id="PTHR45695">
    <property type="entry name" value="LEUCOKININ RECEPTOR-RELATED"/>
    <property type="match status" value="1"/>
</dbReference>
<evidence type="ECO:0000256" key="1">
    <source>
        <dbReference type="ARBA" id="ARBA00004141"/>
    </source>
</evidence>
<dbReference type="Gene3D" id="1.20.1070.10">
    <property type="entry name" value="Rhodopsin 7-helix transmembrane proteins"/>
    <property type="match status" value="1"/>
</dbReference>
<feature type="transmembrane region" description="Helical" evidence="9">
    <location>
        <begin position="32"/>
        <end position="56"/>
    </location>
</feature>
<proteinExistence type="inferred from homology"/>
<feature type="domain" description="G-protein coupled receptors family 1 profile" evidence="10">
    <location>
        <begin position="48"/>
        <end position="304"/>
    </location>
</feature>
<evidence type="ECO:0000256" key="6">
    <source>
        <dbReference type="ARBA" id="ARBA00023170"/>
    </source>
</evidence>
<evidence type="ECO:0000259" key="10">
    <source>
        <dbReference type="PROSITE" id="PS50262"/>
    </source>
</evidence>
<gene>
    <name evidence="11" type="ORF">PMEA_00016451</name>
</gene>
<evidence type="ECO:0000256" key="4">
    <source>
        <dbReference type="ARBA" id="ARBA00023040"/>
    </source>
</evidence>
<organism evidence="11 12">
    <name type="scientific">Pocillopora meandrina</name>
    <dbReference type="NCBI Taxonomy" id="46732"/>
    <lineage>
        <taxon>Eukaryota</taxon>
        <taxon>Metazoa</taxon>
        <taxon>Cnidaria</taxon>
        <taxon>Anthozoa</taxon>
        <taxon>Hexacorallia</taxon>
        <taxon>Scleractinia</taxon>
        <taxon>Astrocoeniina</taxon>
        <taxon>Pocilloporidae</taxon>
        <taxon>Pocillopora</taxon>
    </lineage>
</organism>